<name>A0ABU4TB32_9PSEU</name>
<keyword evidence="3" id="KW-1185">Reference proteome</keyword>
<sequence length="425" mass="46172">MRRLLSVALSFVLVSTAAAHPAVAGGGGGDKPLPGYTIVNPPLAPVLVGGKPTKVVQGVHSHAGYIIEVPPRWNGRLAMWAHGYRGEGKVLTVDAPPYGLRQRWLDEGYAWAASSYYGNSYDVRAGVTTTRELATLFAQKVQRPKKVFLAGVSMGGHVIARSLEQYPGFYAGALPMCGVVGDHELFDYFLSYHLVAQTLTGIRAYPLPPDYATTVVPRIRQALAGRDDQFRALVATLSGGARPGTEAAYAYWQEFLFNLVSTPTGDTLATNPLQLATNATTRYRPNSPVDVNASVQRVRPANPVARNTWALTQIPAVQGLPSAPVVSLHGIGDLFVPFSMEQDYRDDAARFGRTHLLVQRAIRTIDHCEFSPAEVGDAWRDLTAWVDRGKRPSGDDVRRTGDPRFGCRFSDRQAIGGTRALFPAC</sequence>
<dbReference type="EMBL" id="JAXAVW010000034">
    <property type="protein sequence ID" value="MDX8035376.1"/>
    <property type="molecule type" value="Genomic_DNA"/>
</dbReference>
<evidence type="ECO:0008006" key="4">
    <source>
        <dbReference type="Google" id="ProtNLM"/>
    </source>
</evidence>
<protein>
    <recommendedName>
        <fullName evidence="4">Alpha/beta hydrolase family protein</fullName>
    </recommendedName>
</protein>
<dbReference type="Gene3D" id="3.40.50.1820">
    <property type="entry name" value="alpha/beta hydrolase"/>
    <property type="match status" value="1"/>
</dbReference>
<comment type="caution">
    <text evidence="2">The sequence shown here is derived from an EMBL/GenBank/DDBJ whole genome shotgun (WGS) entry which is preliminary data.</text>
</comment>
<keyword evidence="1" id="KW-0732">Signal</keyword>
<reference evidence="2 3" key="1">
    <citation type="submission" date="2023-11" db="EMBL/GenBank/DDBJ databases">
        <title>Lentzea sokolovensis, sp. nov., Lentzea kristufkii, sp. nov., and Lentzea miocenensis, sp. nov., rare actinobacteria from Sokolov Coal Basin, Miocene lacustrine sediment, Czech Republic.</title>
        <authorList>
            <person name="Lara A."/>
            <person name="Kotroba L."/>
            <person name="Nouioui I."/>
            <person name="Neumann-Schaal M."/>
            <person name="Mast Y."/>
            <person name="Chronakova A."/>
        </authorList>
    </citation>
    <scope>NUCLEOTIDE SEQUENCE [LARGE SCALE GENOMIC DNA]</scope>
    <source>
        <strain evidence="2 3">BCCO 10_0856</strain>
    </source>
</reference>
<dbReference type="Proteomes" id="UP001285521">
    <property type="component" value="Unassembled WGS sequence"/>
</dbReference>
<evidence type="ECO:0000313" key="2">
    <source>
        <dbReference type="EMBL" id="MDX8035376.1"/>
    </source>
</evidence>
<proteinExistence type="predicted"/>
<dbReference type="InterPro" id="IPR029058">
    <property type="entry name" value="AB_hydrolase_fold"/>
</dbReference>
<evidence type="ECO:0000313" key="3">
    <source>
        <dbReference type="Proteomes" id="UP001285521"/>
    </source>
</evidence>
<dbReference type="SUPFAM" id="SSF53474">
    <property type="entry name" value="alpha/beta-Hydrolases"/>
    <property type="match status" value="1"/>
</dbReference>
<dbReference type="RefSeq" id="WP_319970401.1">
    <property type="nucleotide sequence ID" value="NZ_JAXAVW010000034.1"/>
</dbReference>
<accession>A0ABU4TB32</accession>
<organism evidence="2 3">
    <name type="scientific">Lentzea miocenica</name>
    <dbReference type="NCBI Taxonomy" id="3095431"/>
    <lineage>
        <taxon>Bacteria</taxon>
        <taxon>Bacillati</taxon>
        <taxon>Actinomycetota</taxon>
        <taxon>Actinomycetes</taxon>
        <taxon>Pseudonocardiales</taxon>
        <taxon>Pseudonocardiaceae</taxon>
        <taxon>Lentzea</taxon>
    </lineage>
</organism>
<evidence type="ECO:0000256" key="1">
    <source>
        <dbReference type="SAM" id="SignalP"/>
    </source>
</evidence>
<feature type="chain" id="PRO_5045568192" description="Alpha/beta hydrolase family protein" evidence="1">
    <location>
        <begin position="25"/>
        <end position="425"/>
    </location>
</feature>
<feature type="signal peptide" evidence="1">
    <location>
        <begin position="1"/>
        <end position="24"/>
    </location>
</feature>
<gene>
    <name evidence="2" type="ORF">SK803_34645</name>
</gene>